<name>A0A1I5GTB5_9ACTN</name>
<dbReference type="RefSeq" id="WP_075021594.1">
    <property type="nucleotide sequence ID" value="NZ_FOVH01000005.1"/>
</dbReference>
<proteinExistence type="predicted"/>
<organism evidence="2 3">
    <name type="scientific">Actinomadura madurae</name>
    <dbReference type="NCBI Taxonomy" id="1993"/>
    <lineage>
        <taxon>Bacteria</taxon>
        <taxon>Bacillati</taxon>
        <taxon>Actinomycetota</taxon>
        <taxon>Actinomycetes</taxon>
        <taxon>Streptosporangiales</taxon>
        <taxon>Thermomonosporaceae</taxon>
        <taxon>Actinomadura</taxon>
    </lineage>
</organism>
<dbReference type="Proteomes" id="UP000183413">
    <property type="component" value="Unassembled WGS sequence"/>
</dbReference>
<feature type="region of interest" description="Disordered" evidence="1">
    <location>
        <begin position="1"/>
        <end position="70"/>
    </location>
</feature>
<feature type="compositionally biased region" description="Basic residues" evidence="1">
    <location>
        <begin position="1"/>
        <end position="11"/>
    </location>
</feature>
<evidence type="ECO:0000313" key="2">
    <source>
        <dbReference type="EMBL" id="SFO39179.1"/>
    </source>
</evidence>
<sequence length="70" mass="7014">MKGSASRRRLLAVHGTAAGPTGLGRFPDGQSGVTRQDADPGPGVTPPDLVPETRGPDQGGLPSDTVATHA</sequence>
<dbReference type="EMBL" id="FOVH01000005">
    <property type="protein sequence ID" value="SFO39179.1"/>
    <property type="molecule type" value="Genomic_DNA"/>
</dbReference>
<dbReference type="InParanoid" id="A0A1I5GTB5"/>
<evidence type="ECO:0000256" key="1">
    <source>
        <dbReference type="SAM" id="MobiDB-lite"/>
    </source>
</evidence>
<gene>
    <name evidence="2" type="ORF">SAMN04489713_105393</name>
</gene>
<dbReference type="AlphaFoldDB" id="A0A1I5GTB5"/>
<protein>
    <submittedName>
        <fullName evidence="2">Uncharacterized protein</fullName>
    </submittedName>
</protein>
<evidence type="ECO:0000313" key="3">
    <source>
        <dbReference type="Proteomes" id="UP000183413"/>
    </source>
</evidence>
<keyword evidence="3" id="KW-1185">Reference proteome</keyword>
<reference evidence="2 3" key="1">
    <citation type="submission" date="2016-10" db="EMBL/GenBank/DDBJ databases">
        <authorList>
            <person name="de Groot N.N."/>
        </authorList>
    </citation>
    <scope>NUCLEOTIDE SEQUENCE [LARGE SCALE GENOMIC DNA]</scope>
    <source>
        <strain evidence="2 3">DSM 43067</strain>
    </source>
</reference>
<accession>A0A1I5GTB5</accession>